<dbReference type="GO" id="GO:0006814">
    <property type="term" value="P:sodium ion transport"/>
    <property type="evidence" value="ECO:0007669"/>
    <property type="project" value="UniProtKB-KW"/>
</dbReference>
<evidence type="ECO:0000256" key="11">
    <source>
        <dbReference type="RuleBase" id="RU362091"/>
    </source>
</evidence>
<evidence type="ECO:0000256" key="8">
    <source>
        <dbReference type="ARBA" id="ARBA00023065"/>
    </source>
</evidence>
<keyword evidence="7" id="KW-0915">Sodium</keyword>
<evidence type="ECO:0000256" key="10">
    <source>
        <dbReference type="ARBA" id="ARBA00023201"/>
    </source>
</evidence>
<feature type="transmembrane region" description="Helical" evidence="13">
    <location>
        <begin position="96"/>
        <end position="121"/>
    </location>
</feature>
<keyword evidence="3" id="KW-0813">Transport</keyword>
<feature type="non-terminal residue" evidence="14">
    <location>
        <position position="1"/>
    </location>
</feature>
<dbReference type="PANTHER" id="PTHR42985">
    <property type="entry name" value="SODIUM-COUPLED MONOCARBOXYLATE TRANSPORTER"/>
    <property type="match status" value="1"/>
</dbReference>
<accession>L7MGR7</accession>
<keyword evidence="10" id="KW-0739">Sodium transport</keyword>
<dbReference type="GO" id="GO:0005886">
    <property type="term" value="C:plasma membrane"/>
    <property type="evidence" value="ECO:0007669"/>
    <property type="project" value="UniProtKB-SubCell"/>
</dbReference>
<keyword evidence="4" id="KW-1003">Cell membrane</keyword>
<dbReference type="InterPro" id="IPR038377">
    <property type="entry name" value="Na/Glc_symporter_sf"/>
</dbReference>
<dbReference type="InterPro" id="IPR001734">
    <property type="entry name" value="Na/solute_symporter"/>
</dbReference>
<evidence type="ECO:0000256" key="4">
    <source>
        <dbReference type="ARBA" id="ARBA00022475"/>
    </source>
</evidence>
<feature type="transmembrane region" description="Helical" evidence="13">
    <location>
        <begin position="127"/>
        <end position="150"/>
    </location>
</feature>
<reference evidence="14" key="1">
    <citation type="submission" date="2012-11" db="EMBL/GenBank/DDBJ databases">
        <authorList>
            <person name="Lucero-Rivera Y.E."/>
            <person name="Tovar-Ramirez D."/>
        </authorList>
    </citation>
    <scope>NUCLEOTIDE SEQUENCE</scope>
    <source>
        <tissue evidence="14">Salivary gland</tissue>
    </source>
</reference>
<keyword evidence="8" id="KW-0406">Ion transport</keyword>
<evidence type="ECO:0000256" key="6">
    <source>
        <dbReference type="ARBA" id="ARBA00022989"/>
    </source>
</evidence>
<evidence type="ECO:0000313" key="14">
    <source>
        <dbReference type="EMBL" id="JAA62463.1"/>
    </source>
</evidence>
<evidence type="ECO:0000256" key="9">
    <source>
        <dbReference type="ARBA" id="ARBA00023136"/>
    </source>
</evidence>
<feature type="transmembrane region" description="Helical" evidence="13">
    <location>
        <begin position="488"/>
        <end position="509"/>
    </location>
</feature>
<evidence type="ECO:0000256" key="2">
    <source>
        <dbReference type="ARBA" id="ARBA00006434"/>
    </source>
</evidence>
<keyword evidence="5 13" id="KW-0812">Transmembrane</keyword>
<protein>
    <submittedName>
        <fullName evidence="14">Putative sodium-dependent multivitamin transporter</fullName>
    </submittedName>
</protein>
<feature type="transmembrane region" description="Helical" evidence="13">
    <location>
        <begin position="56"/>
        <end position="75"/>
    </location>
</feature>
<feature type="transmembrane region" description="Helical" evidence="13">
    <location>
        <begin position="171"/>
        <end position="198"/>
    </location>
</feature>
<comment type="subcellular location">
    <subcellularLocation>
        <location evidence="1">Cell membrane</location>
        <topology evidence="1">Multi-pass membrane protein</topology>
    </subcellularLocation>
</comment>
<feature type="transmembrane region" description="Helical" evidence="13">
    <location>
        <begin position="328"/>
        <end position="353"/>
    </location>
</feature>
<dbReference type="GO" id="GO:0015293">
    <property type="term" value="F:symporter activity"/>
    <property type="evidence" value="ECO:0007669"/>
    <property type="project" value="TreeGrafter"/>
</dbReference>
<proteinExistence type="evidence at transcript level"/>
<evidence type="ECO:0000256" key="13">
    <source>
        <dbReference type="SAM" id="Phobius"/>
    </source>
</evidence>
<evidence type="ECO:0000256" key="7">
    <source>
        <dbReference type="ARBA" id="ARBA00023053"/>
    </source>
</evidence>
<feature type="transmembrane region" description="Helical" evidence="13">
    <location>
        <begin position="435"/>
        <end position="453"/>
    </location>
</feature>
<feature type="transmembrane region" description="Helical" evidence="13">
    <location>
        <begin position="388"/>
        <end position="414"/>
    </location>
</feature>
<evidence type="ECO:0000256" key="3">
    <source>
        <dbReference type="ARBA" id="ARBA00022448"/>
    </source>
</evidence>
<dbReference type="Pfam" id="PF00474">
    <property type="entry name" value="SSF"/>
    <property type="match status" value="1"/>
</dbReference>
<feature type="region of interest" description="Disordered" evidence="12">
    <location>
        <begin position="18"/>
        <end position="42"/>
    </location>
</feature>
<organism evidence="14">
    <name type="scientific">Rhipicephalus pulchellus</name>
    <name type="common">Yellow backed tick</name>
    <name type="synonym">Dermacentor pulchellus</name>
    <dbReference type="NCBI Taxonomy" id="72859"/>
    <lineage>
        <taxon>Eukaryota</taxon>
        <taxon>Metazoa</taxon>
        <taxon>Ecdysozoa</taxon>
        <taxon>Arthropoda</taxon>
        <taxon>Chelicerata</taxon>
        <taxon>Arachnida</taxon>
        <taxon>Acari</taxon>
        <taxon>Parasitiformes</taxon>
        <taxon>Ixodida</taxon>
        <taxon>Ixodoidea</taxon>
        <taxon>Ixodidae</taxon>
        <taxon>Rhipicephalinae</taxon>
        <taxon>Rhipicephalus</taxon>
        <taxon>Rhipicephalus</taxon>
    </lineage>
</organism>
<dbReference type="PANTHER" id="PTHR42985:SF40">
    <property type="entry name" value="LD47995P-RELATED"/>
    <property type="match status" value="1"/>
</dbReference>
<dbReference type="Gene3D" id="1.20.1730.10">
    <property type="entry name" value="Sodium/glucose cotransporter"/>
    <property type="match status" value="1"/>
</dbReference>
<feature type="transmembrane region" description="Helical" evidence="13">
    <location>
        <begin position="289"/>
        <end position="307"/>
    </location>
</feature>
<reference evidence="14" key="2">
    <citation type="journal article" date="2015" name="J. Proteomics">
        <title>Sexual differences in the sialomes of the zebra tick, Rhipicephalus pulchellus.</title>
        <authorList>
            <person name="Tan A.W."/>
            <person name="Francischetti I.M."/>
            <person name="Slovak M."/>
            <person name="Kini R.M."/>
            <person name="Ribeiro J.M."/>
        </authorList>
    </citation>
    <scope>NUCLEOTIDE SEQUENCE</scope>
    <source>
        <tissue evidence="14">Salivary gland</tissue>
    </source>
</reference>
<dbReference type="PROSITE" id="PS50283">
    <property type="entry name" value="NA_SOLUT_SYMP_3"/>
    <property type="match status" value="1"/>
</dbReference>
<feature type="transmembrane region" description="Helical" evidence="13">
    <location>
        <begin position="228"/>
        <end position="251"/>
    </location>
</feature>
<comment type="similarity">
    <text evidence="2 11">Belongs to the sodium:solute symporter (SSF) (TC 2.A.21) family.</text>
</comment>
<evidence type="ECO:0000256" key="12">
    <source>
        <dbReference type="SAM" id="MobiDB-lite"/>
    </source>
</evidence>
<dbReference type="AlphaFoldDB" id="L7MGR7"/>
<evidence type="ECO:0000256" key="5">
    <source>
        <dbReference type="ARBA" id="ARBA00022692"/>
    </source>
</evidence>
<dbReference type="InterPro" id="IPR051163">
    <property type="entry name" value="Sodium:Solute_Symporter_SSF"/>
</dbReference>
<name>L7MGR7_RHIPC</name>
<feature type="transmembrane region" description="Helical" evidence="13">
    <location>
        <begin position="559"/>
        <end position="579"/>
    </location>
</feature>
<feature type="transmembrane region" description="Helical" evidence="13">
    <location>
        <begin position="204"/>
        <end position="221"/>
    </location>
</feature>
<keyword evidence="9 13" id="KW-0472">Membrane</keyword>
<sequence length="634" mass="68255">ITTFSLCTNFEESNSRKNHLRTTEEFDAKQQGARPTRGDPTSSARAMAATVHVAEYVVFGVLMLSNLLVGLYFSFGRRSRDGGTSEAFLGDRSLGTLPLSLSVLASLVTAVGVVGLTAHFYRYGLHLMWGSVTVFCLVPFIARVVVPVIYRLRVTSVFEYLRLRFGNKVGVTACACYFVLNQMQGAISIFAAGVTVAMSFHLPLAWSCVAIGFAGTIYTALGGLRAVVWADAVQGVLILVCPLTILVKILYDSIFDATADASVTRRPFGDIDMRPYLFRTSLDFTSDENVWACAVGLLASHIYRVAMDQMVVQRYAAARSLPEAQKTVMAGSVLLVVSTGFLAVVAMALVYWYRDCDPILSGTIHKIEQLIPLYVHTRLSGIPGFSGLFVTGVVSATLSTVTSAVNSLAATAYVDMMAPYMKIEERWVNMTTKGLAFASGLLMTLLALAVPYIGSAVRVFMVMHSSASGPFVGIYLLALAFPWANTKGVVVSASLTTAFQLWVMTGKLFNGVRPPSMAVTLDHCPGNATVLAATAASKMAAAAAATKRDIFPLYLLSSYWSGLIAALLTVAIGLAVSIATGGNRNTAKHIPLTSEVFLQLWGRTKLLKVPEEEEAQKEPLKVLNISELEAPSFA</sequence>
<dbReference type="EMBL" id="GACK01002571">
    <property type="protein sequence ID" value="JAA62463.1"/>
    <property type="molecule type" value="mRNA"/>
</dbReference>
<evidence type="ECO:0000256" key="1">
    <source>
        <dbReference type="ARBA" id="ARBA00004651"/>
    </source>
</evidence>
<keyword evidence="6 13" id="KW-1133">Transmembrane helix</keyword>
<feature type="transmembrane region" description="Helical" evidence="13">
    <location>
        <begin position="459"/>
        <end position="481"/>
    </location>
</feature>